<reference evidence="2" key="1">
    <citation type="journal article" date="2019" name="Int. J. Syst. Evol. Microbiol.">
        <title>The Global Catalogue of Microorganisms (GCM) 10K type strain sequencing project: providing services to taxonomists for standard genome sequencing and annotation.</title>
        <authorList>
            <consortium name="The Broad Institute Genomics Platform"/>
            <consortium name="The Broad Institute Genome Sequencing Center for Infectious Disease"/>
            <person name="Wu L."/>
            <person name="Ma J."/>
        </authorList>
    </citation>
    <scope>NUCLEOTIDE SEQUENCE [LARGE SCALE GENOMIC DNA]</scope>
    <source>
        <strain evidence="2">JCM 11896</strain>
    </source>
</reference>
<evidence type="ECO:0000313" key="1">
    <source>
        <dbReference type="EMBL" id="GAA1386504.1"/>
    </source>
</evidence>
<organism evidence="1 2">
    <name type="scientific">Pseudonocardia kongjuensis</name>
    <dbReference type="NCBI Taxonomy" id="102227"/>
    <lineage>
        <taxon>Bacteria</taxon>
        <taxon>Bacillati</taxon>
        <taxon>Actinomycetota</taxon>
        <taxon>Actinomycetes</taxon>
        <taxon>Pseudonocardiales</taxon>
        <taxon>Pseudonocardiaceae</taxon>
        <taxon>Pseudonocardia</taxon>
    </lineage>
</organism>
<protein>
    <submittedName>
        <fullName evidence="1">Cyclase family protein</fullName>
    </submittedName>
</protein>
<comment type="caution">
    <text evidence="1">The sequence shown here is derived from an EMBL/GenBank/DDBJ whole genome shotgun (WGS) entry which is preliminary data.</text>
</comment>
<dbReference type="PANTHER" id="PTHR34861:SF10">
    <property type="entry name" value="CYCLASE"/>
    <property type="match status" value="1"/>
</dbReference>
<keyword evidence="2" id="KW-1185">Reference proteome</keyword>
<dbReference type="RefSeq" id="WP_344020830.1">
    <property type="nucleotide sequence ID" value="NZ_BAAAJK010000006.1"/>
</dbReference>
<dbReference type="InterPro" id="IPR037175">
    <property type="entry name" value="KFase_sf"/>
</dbReference>
<proteinExistence type="predicted"/>
<dbReference type="Proteomes" id="UP001501414">
    <property type="component" value="Unassembled WGS sequence"/>
</dbReference>
<accession>A0ABP4IB98</accession>
<name>A0ABP4IB98_9PSEU</name>
<gene>
    <name evidence="1" type="ORF">GCM10009613_20550</name>
</gene>
<dbReference type="InterPro" id="IPR007325">
    <property type="entry name" value="KFase/CYL"/>
</dbReference>
<dbReference type="SUPFAM" id="SSF102198">
    <property type="entry name" value="Putative cyclase"/>
    <property type="match status" value="1"/>
</dbReference>
<dbReference type="Gene3D" id="3.50.30.50">
    <property type="entry name" value="Putative cyclase"/>
    <property type="match status" value="1"/>
</dbReference>
<dbReference type="PANTHER" id="PTHR34861">
    <property type="match status" value="1"/>
</dbReference>
<dbReference type="Pfam" id="PF04199">
    <property type="entry name" value="Cyclase"/>
    <property type="match status" value="1"/>
</dbReference>
<dbReference type="EMBL" id="BAAAJK010000006">
    <property type="protein sequence ID" value="GAA1386504.1"/>
    <property type="molecule type" value="Genomic_DNA"/>
</dbReference>
<sequence>MPLPTTGDRERGPAAFRTPEETLAALALPRRGITYSLSVPRFTGMPLFGAHPPFQVSMSRTPGGLRAEGRQPWGPRNEVNLGYMAELVSATSHCGAHVDALAHMTIGEDDHWYGGGNAREHLGDGGPRLGDASKLPPFITRGVLLDVAAHRGVDALPKSDPVTADELAAVADAQGVEVRSGDVVLIRTGYLGKWPDTEALARHATAGPDISAARWLLDRGVVAAGSDTETFEVQPAPDPGEPANPQPVHTLLLIESAIYLFESIYLEELSRDRAYEFLFVALPIKIEGATGSMLDPVAII</sequence>
<evidence type="ECO:0000313" key="2">
    <source>
        <dbReference type="Proteomes" id="UP001501414"/>
    </source>
</evidence>